<name>A0A9X7RY66_STRDY</name>
<proteinExistence type="predicted"/>
<gene>
    <name evidence="1" type="ORF">EA457_10465</name>
</gene>
<reference evidence="1 2" key="1">
    <citation type="submission" date="2018-10" db="EMBL/GenBank/DDBJ databases">
        <title>Comparative Genomics Analysis of the Streptococcus dysgalactiae subspecies dysgalactiae.</title>
        <authorList>
            <person name="Koh T.H."/>
            <person name="Abdul Rahman N."/>
            <person name="Sessions O.M."/>
        </authorList>
    </citation>
    <scope>NUCLEOTIDE SEQUENCE [LARGE SCALE GENOMIC DNA]</scope>
    <source>
        <strain evidence="1 2">DB60705-15</strain>
    </source>
</reference>
<protein>
    <recommendedName>
        <fullName evidence="3">Phage protein</fullName>
    </recommendedName>
</protein>
<dbReference type="AlphaFoldDB" id="A0A9X7RY66"/>
<evidence type="ECO:0000313" key="2">
    <source>
        <dbReference type="Proteomes" id="UP000347383"/>
    </source>
</evidence>
<organism evidence="1 2">
    <name type="scientific">Streptococcus dysgalactiae subsp. dysgalactiae</name>
    <dbReference type="NCBI Taxonomy" id="99822"/>
    <lineage>
        <taxon>Bacteria</taxon>
        <taxon>Bacillati</taxon>
        <taxon>Bacillota</taxon>
        <taxon>Bacilli</taxon>
        <taxon>Lactobacillales</taxon>
        <taxon>Streptococcaceae</taxon>
        <taxon>Streptococcus</taxon>
    </lineage>
</organism>
<dbReference type="EMBL" id="CP033165">
    <property type="protein sequence ID" value="QGH02917.1"/>
    <property type="molecule type" value="Genomic_DNA"/>
</dbReference>
<sequence>MATEDMAKITNELIAEKNATIDKIYNLKDNEQIKFMVLRYSEGMTWDEAMDKVVIRNRNEFFKLVR</sequence>
<dbReference type="Proteomes" id="UP000347383">
    <property type="component" value="Chromosome"/>
</dbReference>
<accession>A0A9X7RY66</accession>
<evidence type="ECO:0008006" key="3">
    <source>
        <dbReference type="Google" id="ProtNLM"/>
    </source>
</evidence>
<evidence type="ECO:0000313" key="1">
    <source>
        <dbReference type="EMBL" id="QGH02917.1"/>
    </source>
</evidence>